<feature type="transmembrane region" description="Helical" evidence="1">
    <location>
        <begin position="592"/>
        <end position="613"/>
    </location>
</feature>
<accession>A0A1G9HX49</accession>
<evidence type="ECO:0000256" key="1">
    <source>
        <dbReference type="SAM" id="Phobius"/>
    </source>
</evidence>
<feature type="chain" id="PRO_5011661266" evidence="2">
    <location>
        <begin position="26"/>
        <end position="657"/>
    </location>
</feature>
<dbReference type="Pfam" id="PF00144">
    <property type="entry name" value="Beta-lactamase"/>
    <property type="match status" value="1"/>
</dbReference>
<evidence type="ECO:0000256" key="2">
    <source>
        <dbReference type="SAM" id="SignalP"/>
    </source>
</evidence>
<keyword evidence="5" id="KW-1185">Reference proteome</keyword>
<keyword evidence="1" id="KW-0812">Transmembrane</keyword>
<keyword evidence="1" id="KW-1133">Transmembrane helix</keyword>
<dbReference type="PROSITE" id="PS51257">
    <property type="entry name" value="PROKAR_LIPOPROTEIN"/>
    <property type="match status" value="1"/>
</dbReference>
<dbReference type="SUPFAM" id="SSF56601">
    <property type="entry name" value="beta-lactamase/transpeptidase-like"/>
    <property type="match status" value="1"/>
</dbReference>
<evidence type="ECO:0000313" key="5">
    <source>
        <dbReference type="Proteomes" id="UP000198662"/>
    </source>
</evidence>
<feature type="transmembrane region" description="Helical" evidence="1">
    <location>
        <begin position="517"/>
        <end position="539"/>
    </location>
</feature>
<dbReference type="AlphaFoldDB" id="A0A1G9HX49"/>
<feature type="transmembrane region" description="Helical" evidence="1">
    <location>
        <begin position="560"/>
        <end position="586"/>
    </location>
</feature>
<gene>
    <name evidence="4" type="ORF">SAMN05216298_2876</name>
</gene>
<feature type="transmembrane region" description="Helical" evidence="1">
    <location>
        <begin position="625"/>
        <end position="646"/>
    </location>
</feature>
<dbReference type="EMBL" id="FNGF01000004">
    <property type="protein sequence ID" value="SDL17244.1"/>
    <property type="molecule type" value="Genomic_DNA"/>
</dbReference>
<evidence type="ECO:0000259" key="3">
    <source>
        <dbReference type="Pfam" id="PF00144"/>
    </source>
</evidence>
<keyword evidence="2" id="KW-0732">Signal</keyword>
<reference evidence="5" key="1">
    <citation type="submission" date="2016-10" db="EMBL/GenBank/DDBJ databases">
        <authorList>
            <person name="Varghese N."/>
            <person name="Submissions S."/>
        </authorList>
    </citation>
    <scope>NUCLEOTIDE SEQUENCE [LARGE SCALE GENOMIC DNA]</scope>
    <source>
        <strain evidence="5">CGMCC 4.3147</strain>
    </source>
</reference>
<dbReference type="PANTHER" id="PTHR46825:SF9">
    <property type="entry name" value="BETA-LACTAMASE-RELATED DOMAIN-CONTAINING PROTEIN"/>
    <property type="match status" value="1"/>
</dbReference>
<dbReference type="RefSeq" id="WP_091050026.1">
    <property type="nucleotide sequence ID" value="NZ_FNGF01000004.1"/>
</dbReference>
<keyword evidence="1" id="KW-0472">Membrane</keyword>
<dbReference type="OrthoDB" id="4281716at2"/>
<proteinExistence type="predicted"/>
<dbReference type="InterPro" id="IPR012338">
    <property type="entry name" value="Beta-lactam/transpept-like"/>
</dbReference>
<dbReference type="PANTHER" id="PTHR46825">
    <property type="entry name" value="D-ALANYL-D-ALANINE-CARBOXYPEPTIDASE/ENDOPEPTIDASE AMPH"/>
    <property type="match status" value="1"/>
</dbReference>
<dbReference type="STRING" id="380244.SAMN05216298_2876"/>
<organism evidence="4 5">
    <name type="scientific">Glycomyces sambucus</name>
    <dbReference type="NCBI Taxonomy" id="380244"/>
    <lineage>
        <taxon>Bacteria</taxon>
        <taxon>Bacillati</taxon>
        <taxon>Actinomycetota</taxon>
        <taxon>Actinomycetes</taxon>
        <taxon>Glycomycetales</taxon>
        <taxon>Glycomycetaceae</taxon>
        <taxon>Glycomyces</taxon>
    </lineage>
</organism>
<name>A0A1G9HX49_9ACTN</name>
<feature type="signal peptide" evidence="2">
    <location>
        <begin position="1"/>
        <end position="25"/>
    </location>
</feature>
<dbReference type="Proteomes" id="UP000198662">
    <property type="component" value="Unassembled WGS sequence"/>
</dbReference>
<feature type="domain" description="Beta-lactamase-related" evidence="3">
    <location>
        <begin position="52"/>
        <end position="376"/>
    </location>
</feature>
<protein>
    <submittedName>
        <fullName evidence="4">CubicO group peptidase, beta-lactamase class C family</fullName>
    </submittedName>
</protein>
<sequence length="657" mass="69254">MDARRIGRTAAALAAVAVLATACGAQEPDPPEPEDPAAPEAFTTANVDAWLDATLPGMLEDSGVAGAAVAVVGDGQVLTTRGFGYADTASGAMVDPADTLFRPGSVSKVFTATAVMQLVESGDLDLDEDVSAYLDFEIDRNYPEDVTLRHLLTHTAGFEERIAGLIGVEGTEVDLRDSLATDPPEQVFRPGTTPSYSNYGNSLAGYIVERVSGVPFDDYIAEHLLRPLGMDSSSFEQPLPSDLADRMSSGYADSGGEAQPFEYVGTPPAGALSATADDMAQFMLAQLGTRSDGVELLSAATREEMFTPALESDSLAEFAGAQRMTLGWFQEDQNGHRIVGHGGDTNWFHSHLNLYPDDGAGIFVSFNSSGTEGYETLGLRADLMSGFADRYFPGETAAEAGGVGADGAEGSGVQGGEAEAEDVAGVYHASRGSQSTFLSALDVLNTTEVTALDDGRLYFPADPGTMEPSVFEPVGGGVWKEVGGDRTIAVRTEDGEVTGIVHDAAFTLLPLETERRIALPLLIASVAVLLLALLAWPTAALWRRLRRRPAPGPEGRRWRALVRIGAACSVLAIAGWVAIVLMAMSLQEPSAALIRGVQLLQLVGALGLIPAVVKGVGEIRRKAGWRAVTGTVVVFLALSVVADFAIEFHMLSPNITY</sequence>
<dbReference type="InterPro" id="IPR050491">
    <property type="entry name" value="AmpC-like"/>
</dbReference>
<dbReference type="InterPro" id="IPR001466">
    <property type="entry name" value="Beta-lactam-related"/>
</dbReference>
<dbReference type="Gene3D" id="3.40.710.10">
    <property type="entry name" value="DD-peptidase/beta-lactamase superfamily"/>
    <property type="match status" value="1"/>
</dbReference>
<evidence type="ECO:0000313" key="4">
    <source>
        <dbReference type="EMBL" id="SDL17244.1"/>
    </source>
</evidence>